<evidence type="ECO:0000256" key="1">
    <source>
        <dbReference type="ARBA" id="ARBA00004442"/>
    </source>
</evidence>
<accession>A0A0A2MLX2</accession>
<keyword evidence="2" id="KW-0472">Membrane</keyword>
<gene>
    <name evidence="4" type="ORF">Q766_12465</name>
</gene>
<comment type="subcellular location">
    <subcellularLocation>
        <location evidence="1">Cell outer membrane</location>
    </subcellularLocation>
</comment>
<organism evidence="4 5">
    <name type="scientific">Flavobacterium subsaxonicum WB 4.1-42 = DSM 21790</name>
    <dbReference type="NCBI Taxonomy" id="1121898"/>
    <lineage>
        <taxon>Bacteria</taxon>
        <taxon>Pseudomonadati</taxon>
        <taxon>Bacteroidota</taxon>
        <taxon>Flavobacteriia</taxon>
        <taxon>Flavobacteriales</taxon>
        <taxon>Flavobacteriaceae</taxon>
        <taxon>Flavobacterium</taxon>
    </lineage>
</organism>
<evidence type="ECO:0000256" key="2">
    <source>
        <dbReference type="ARBA" id="ARBA00023136"/>
    </source>
</evidence>
<dbReference type="eggNOG" id="COG4771">
    <property type="taxonomic scope" value="Bacteria"/>
</dbReference>
<dbReference type="SUPFAM" id="SSF56935">
    <property type="entry name" value="Porins"/>
    <property type="match status" value="1"/>
</dbReference>
<keyword evidence="3" id="KW-0998">Cell outer membrane</keyword>
<dbReference type="GO" id="GO:0009279">
    <property type="term" value="C:cell outer membrane"/>
    <property type="evidence" value="ECO:0007669"/>
    <property type="project" value="UniProtKB-SubCell"/>
</dbReference>
<protein>
    <submittedName>
        <fullName evidence="4">TonB-dependent receptor</fullName>
    </submittedName>
</protein>
<dbReference type="STRING" id="1121898.GCA_000422725_03413"/>
<evidence type="ECO:0000256" key="3">
    <source>
        <dbReference type="ARBA" id="ARBA00023237"/>
    </source>
</evidence>
<proteinExistence type="predicted"/>
<name>A0A0A2MLX2_9FLAO</name>
<dbReference type="OrthoDB" id="1264254at2"/>
<evidence type="ECO:0000313" key="4">
    <source>
        <dbReference type="EMBL" id="KGO92581.1"/>
    </source>
</evidence>
<keyword evidence="4" id="KW-0675">Receptor</keyword>
<dbReference type="InterPro" id="IPR036942">
    <property type="entry name" value="Beta-barrel_TonB_sf"/>
</dbReference>
<dbReference type="EMBL" id="JRLY01000009">
    <property type="protein sequence ID" value="KGO92581.1"/>
    <property type="molecule type" value="Genomic_DNA"/>
</dbReference>
<evidence type="ECO:0000313" key="5">
    <source>
        <dbReference type="Proteomes" id="UP000030111"/>
    </source>
</evidence>
<dbReference type="AlphaFoldDB" id="A0A0A2MLX2"/>
<sequence>MKIKFQYKIAIIAAFAGLQGAYAQKKDENIGTEVVNVVKPYTPTISDAFKVKETPVIEDEKEIQKEEIKYNIFSFPVASTFAPAKGKAAAVDKEKREKLFNNYATLGMGNYGTVNAELFITENLSSTEYVGGMLRHMSSQGGIEDVILNDKYSNTAIDLTYGNRQQKFTWSTDLGYQNQAYNWYGLPLEYTTFAQETVNSIDPKQTYNTAYIGGKISTKESFFHDAQIQYKRFWDGYGSAENRFFVTPSFDVAVAEEKIKVDFVADYVGGTMGDDTPTPIEYSNFNVGVQPSLLYQKDDLSVQLGAGVFYTMSKIEGESDNKINIYPQVKASYKVVGDLMVAYAGAEGAMKQNSYADFVTQNPFVSPNLFITPTSQQYDIYVGLKGKLASSVSYNIRGSYMAEDNRAFFLSTIPGINADALAPLNNYQYGNSFGVVYDDLKTISFFGELKADFSKTVSFGINGTFNSYTTDQAEAWNLPTIKVGANLDVNITEKWYAGTNIFFVGERKDITFVSESVFPPAPSTVLPAGQTVSLDSYFDVNAHVGYKYNERLTGFLRLNNIANQDYQKWVNYPVQGFQFLLGASYKFNF</sequence>
<dbReference type="Proteomes" id="UP000030111">
    <property type="component" value="Unassembled WGS sequence"/>
</dbReference>
<dbReference type="RefSeq" id="WP_026991384.1">
    <property type="nucleotide sequence ID" value="NZ_AUGP01000029.1"/>
</dbReference>
<reference evidence="4 5" key="1">
    <citation type="submission" date="2013-09" db="EMBL/GenBank/DDBJ databases">
        <authorList>
            <person name="Zeng Z."/>
            <person name="Chen C."/>
        </authorList>
    </citation>
    <scope>NUCLEOTIDE SEQUENCE [LARGE SCALE GENOMIC DNA]</scope>
    <source>
        <strain evidence="4 5">WB 4.1-42</strain>
    </source>
</reference>
<dbReference type="Gene3D" id="2.40.170.20">
    <property type="entry name" value="TonB-dependent receptor, beta-barrel domain"/>
    <property type="match status" value="1"/>
</dbReference>
<keyword evidence="5" id="KW-1185">Reference proteome</keyword>
<comment type="caution">
    <text evidence="4">The sequence shown here is derived from an EMBL/GenBank/DDBJ whole genome shotgun (WGS) entry which is preliminary data.</text>
</comment>